<name>A0AAP0KN67_9MAGN</name>
<dbReference type="EMBL" id="JBBNAE010000001">
    <property type="protein sequence ID" value="KAK9154788.1"/>
    <property type="molecule type" value="Genomic_DNA"/>
</dbReference>
<reference evidence="3 4" key="1">
    <citation type="submission" date="2024-01" db="EMBL/GenBank/DDBJ databases">
        <title>Genome assemblies of Stephania.</title>
        <authorList>
            <person name="Yang L."/>
        </authorList>
    </citation>
    <scope>NUCLEOTIDE SEQUENCE [LARGE SCALE GENOMIC DNA]</scope>
    <source>
        <strain evidence="3">QJT</strain>
        <tissue evidence="3">Leaf</tissue>
    </source>
</reference>
<dbReference type="Gene3D" id="1.10.238.10">
    <property type="entry name" value="EF-hand"/>
    <property type="match status" value="2"/>
</dbReference>
<dbReference type="InterPro" id="IPR011992">
    <property type="entry name" value="EF-hand-dom_pair"/>
</dbReference>
<evidence type="ECO:0000259" key="2">
    <source>
        <dbReference type="PROSITE" id="PS50222"/>
    </source>
</evidence>
<dbReference type="CDD" id="cd16180">
    <property type="entry name" value="EFh_PEF_Group_I"/>
    <property type="match status" value="1"/>
</dbReference>
<keyword evidence="4" id="KW-1185">Reference proteome</keyword>
<dbReference type="AlphaFoldDB" id="A0AAP0KN67"/>
<sequence length="206" mass="23139">MAGMVLPPNANPFGYILPGSNVNPFSSLLPSSFPPGTPQHIIEAFRYSDKDGNGFIDDKELKAVLSTCDHGFSLRTIHLLMYSFTSTNTRVIGPREFVQLFTSLQQWRDVFERNDKDRNGKIDSYELQQTLQTLGYPVPPTVLNLLVLKFDKSGRNYALSYDNFIECCIVVKGLSDKFKEKENVGSGFATFTYESFLLSVLPFVVA</sequence>
<feature type="domain" description="EF-hand" evidence="2">
    <location>
        <begin position="102"/>
        <end position="137"/>
    </location>
</feature>
<dbReference type="SMART" id="SM00054">
    <property type="entry name" value="EFh"/>
    <property type="match status" value="2"/>
</dbReference>
<dbReference type="PANTHER" id="PTHR46824">
    <property type="entry name" value="CALCIUM-BINDING PROTEIN CML48-RELATED"/>
    <property type="match status" value="1"/>
</dbReference>
<keyword evidence="1" id="KW-0106">Calcium</keyword>
<evidence type="ECO:0000313" key="4">
    <source>
        <dbReference type="Proteomes" id="UP001417504"/>
    </source>
</evidence>
<dbReference type="PROSITE" id="PS00018">
    <property type="entry name" value="EF_HAND_1"/>
    <property type="match status" value="2"/>
</dbReference>
<gene>
    <name evidence="3" type="ORF">Sjap_002268</name>
</gene>
<dbReference type="PANTHER" id="PTHR46824:SF1">
    <property type="entry name" value="CALCIUM-BINDING PROTEIN CML49-RELATED"/>
    <property type="match status" value="1"/>
</dbReference>
<dbReference type="SUPFAM" id="SSF47473">
    <property type="entry name" value="EF-hand"/>
    <property type="match status" value="1"/>
</dbReference>
<protein>
    <recommendedName>
        <fullName evidence="2">EF-hand domain-containing protein</fullName>
    </recommendedName>
</protein>
<dbReference type="InterPro" id="IPR018247">
    <property type="entry name" value="EF_Hand_1_Ca_BS"/>
</dbReference>
<dbReference type="Proteomes" id="UP001417504">
    <property type="component" value="Unassembled WGS sequence"/>
</dbReference>
<dbReference type="PROSITE" id="PS50222">
    <property type="entry name" value="EF_HAND_2"/>
    <property type="match status" value="2"/>
</dbReference>
<feature type="domain" description="EF-hand" evidence="2">
    <location>
        <begin position="36"/>
        <end position="71"/>
    </location>
</feature>
<proteinExistence type="predicted"/>
<comment type="caution">
    <text evidence="3">The sequence shown here is derived from an EMBL/GenBank/DDBJ whole genome shotgun (WGS) entry which is preliminary data.</text>
</comment>
<organism evidence="3 4">
    <name type="scientific">Stephania japonica</name>
    <dbReference type="NCBI Taxonomy" id="461633"/>
    <lineage>
        <taxon>Eukaryota</taxon>
        <taxon>Viridiplantae</taxon>
        <taxon>Streptophyta</taxon>
        <taxon>Embryophyta</taxon>
        <taxon>Tracheophyta</taxon>
        <taxon>Spermatophyta</taxon>
        <taxon>Magnoliopsida</taxon>
        <taxon>Ranunculales</taxon>
        <taxon>Menispermaceae</taxon>
        <taxon>Menispermoideae</taxon>
        <taxon>Cissampelideae</taxon>
        <taxon>Stephania</taxon>
    </lineage>
</organism>
<evidence type="ECO:0000313" key="3">
    <source>
        <dbReference type="EMBL" id="KAK9154788.1"/>
    </source>
</evidence>
<accession>A0AAP0KN67</accession>
<dbReference type="InterPro" id="IPR002048">
    <property type="entry name" value="EF_hand_dom"/>
</dbReference>
<evidence type="ECO:0000256" key="1">
    <source>
        <dbReference type="ARBA" id="ARBA00022837"/>
    </source>
</evidence>
<dbReference type="Pfam" id="PF13405">
    <property type="entry name" value="EF-hand_6"/>
    <property type="match status" value="2"/>
</dbReference>
<dbReference type="GO" id="GO:0005509">
    <property type="term" value="F:calcium ion binding"/>
    <property type="evidence" value="ECO:0007669"/>
    <property type="project" value="InterPro"/>
</dbReference>
<dbReference type="InterPro" id="IPR044590">
    <property type="entry name" value="CML48/49/50"/>
</dbReference>